<keyword evidence="2" id="KW-1185">Reference proteome</keyword>
<dbReference type="InParanoid" id="A0A166BB77"/>
<dbReference type="EMBL" id="KV425908">
    <property type="protein sequence ID" value="KZV99589.1"/>
    <property type="molecule type" value="Genomic_DNA"/>
</dbReference>
<evidence type="ECO:0000313" key="2">
    <source>
        <dbReference type="Proteomes" id="UP000077266"/>
    </source>
</evidence>
<dbReference type="AlphaFoldDB" id="A0A166BB77"/>
<reference evidence="1 2" key="1">
    <citation type="journal article" date="2016" name="Mol. Biol. Evol.">
        <title>Comparative Genomics of Early-Diverging Mushroom-Forming Fungi Provides Insights into the Origins of Lignocellulose Decay Capabilities.</title>
        <authorList>
            <person name="Nagy L.G."/>
            <person name="Riley R."/>
            <person name="Tritt A."/>
            <person name="Adam C."/>
            <person name="Daum C."/>
            <person name="Floudas D."/>
            <person name="Sun H."/>
            <person name="Yadav J.S."/>
            <person name="Pangilinan J."/>
            <person name="Larsson K.H."/>
            <person name="Matsuura K."/>
            <person name="Barry K."/>
            <person name="Labutti K."/>
            <person name="Kuo R."/>
            <person name="Ohm R.A."/>
            <person name="Bhattacharya S.S."/>
            <person name="Shirouzu T."/>
            <person name="Yoshinaga Y."/>
            <person name="Martin F.M."/>
            <person name="Grigoriev I.V."/>
            <person name="Hibbett D.S."/>
        </authorList>
    </citation>
    <scope>NUCLEOTIDE SEQUENCE [LARGE SCALE GENOMIC DNA]</scope>
    <source>
        <strain evidence="1 2">HHB12029</strain>
    </source>
</reference>
<sequence>MDLKCLRTINFCLHPVWKLRDRSSAAIMEAKFSTDVTLRAPFLQEIALVLAAGSDSQTNQIAPEIAACYILQLDYDTQNPPILRLVNICLDQDGGPVGEAALLGMVSRIEQSSWDYTDQQLEWVGVPEYAFGW</sequence>
<name>A0A166BB77_EXIGL</name>
<proteinExistence type="predicted"/>
<organism evidence="1 2">
    <name type="scientific">Exidia glandulosa HHB12029</name>
    <dbReference type="NCBI Taxonomy" id="1314781"/>
    <lineage>
        <taxon>Eukaryota</taxon>
        <taxon>Fungi</taxon>
        <taxon>Dikarya</taxon>
        <taxon>Basidiomycota</taxon>
        <taxon>Agaricomycotina</taxon>
        <taxon>Agaricomycetes</taxon>
        <taxon>Auriculariales</taxon>
        <taxon>Exidiaceae</taxon>
        <taxon>Exidia</taxon>
    </lineage>
</organism>
<evidence type="ECO:0000313" key="1">
    <source>
        <dbReference type="EMBL" id="KZV99589.1"/>
    </source>
</evidence>
<gene>
    <name evidence="1" type="ORF">EXIGLDRAFT_724608</name>
</gene>
<accession>A0A166BB77</accession>
<dbReference type="Proteomes" id="UP000077266">
    <property type="component" value="Unassembled WGS sequence"/>
</dbReference>
<protein>
    <submittedName>
        <fullName evidence="1">Uncharacterized protein</fullName>
    </submittedName>
</protein>